<dbReference type="CDD" id="cd16343">
    <property type="entry name" value="LMWPTP"/>
    <property type="match status" value="1"/>
</dbReference>
<dbReference type="InterPro" id="IPR017867">
    <property type="entry name" value="Tyr_phospatase_low_mol_wt"/>
</dbReference>
<dbReference type="PANTHER" id="PTHR11717">
    <property type="entry name" value="LOW MOLECULAR WEIGHT PROTEIN TYROSINE PHOSPHATASE"/>
    <property type="match status" value="1"/>
</dbReference>
<dbReference type="SMART" id="SM00226">
    <property type="entry name" value="LMWPc"/>
    <property type="match status" value="1"/>
</dbReference>
<dbReference type="PRINTS" id="PR00719">
    <property type="entry name" value="LMWPTPASE"/>
</dbReference>
<keyword evidence="4" id="KW-0904">Protein phosphatase</keyword>
<evidence type="ECO:0000256" key="4">
    <source>
        <dbReference type="ARBA" id="ARBA00022912"/>
    </source>
</evidence>
<evidence type="ECO:0000313" key="6">
    <source>
        <dbReference type="EMBL" id="CAB4876147.1"/>
    </source>
</evidence>
<sequence>MSTPPDPRYRITVVCLGNICRSPIGESVLRERIEQAGLADLVVVDSAGTGDWHVGHDADPRARQALADHGYRLAHAARQIDASWFEGIDLVLAMDAANYADLTTLAGTSASAVDLRMMRSFDPELAHLSEPDANLDVPDPYHGADEDFVEVLRMLERAADGLLAEMPARLNR</sequence>
<comment type="similarity">
    <text evidence="1">Belongs to the low molecular weight phosphotyrosine protein phosphatase family.</text>
</comment>
<dbReference type="Pfam" id="PF01451">
    <property type="entry name" value="LMWPc"/>
    <property type="match status" value="1"/>
</dbReference>
<keyword evidence="3" id="KW-0378">Hydrolase</keyword>
<dbReference type="InterPro" id="IPR050438">
    <property type="entry name" value="LMW_PTPase"/>
</dbReference>
<reference evidence="6" key="1">
    <citation type="submission" date="2020-05" db="EMBL/GenBank/DDBJ databases">
        <authorList>
            <person name="Chiriac C."/>
            <person name="Salcher M."/>
            <person name="Ghai R."/>
            <person name="Kavagutti S V."/>
        </authorList>
    </citation>
    <scope>NUCLEOTIDE SEQUENCE</scope>
</reference>
<name>A0A6J7DZD0_9ZZZZ</name>
<feature type="domain" description="Phosphotyrosine protein phosphatase I" evidence="5">
    <location>
        <begin position="9"/>
        <end position="165"/>
    </location>
</feature>
<dbReference type="EMBL" id="CAFBLS010000107">
    <property type="protein sequence ID" value="CAB4876147.1"/>
    <property type="molecule type" value="Genomic_DNA"/>
</dbReference>
<protein>
    <recommendedName>
        <fullName evidence="2">protein-tyrosine-phosphatase</fullName>
        <ecNumber evidence="2">3.1.3.48</ecNumber>
    </recommendedName>
</protein>
<dbReference type="InterPro" id="IPR036196">
    <property type="entry name" value="Ptyr_pPase_sf"/>
</dbReference>
<dbReference type="AlphaFoldDB" id="A0A6J7DZD0"/>
<accession>A0A6J7DZD0</accession>
<dbReference type="EC" id="3.1.3.48" evidence="2"/>
<dbReference type="Gene3D" id="3.40.50.2300">
    <property type="match status" value="1"/>
</dbReference>
<evidence type="ECO:0000256" key="3">
    <source>
        <dbReference type="ARBA" id="ARBA00022801"/>
    </source>
</evidence>
<proteinExistence type="inferred from homology"/>
<dbReference type="PANTHER" id="PTHR11717:SF7">
    <property type="entry name" value="LOW MOLECULAR WEIGHT PHOSPHOTYROSINE PROTEIN PHOSPHATASE"/>
    <property type="match status" value="1"/>
</dbReference>
<evidence type="ECO:0000259" key="5">
    <source>
        <dbReference type="SMART" id="SM00226"/>
    </source>
</evidence>
<dbReference type="SUPFAM" id="SSF52788">
    <property type="entry name" value="Phosphotyrosine protein phosphatases I"/>
    <property type="match status" value="1"/>
</dbReference>
<organism evidence="6">
    <name type="scientific">freshwater metagenome</name>
    <dbReference type="NCBI Taxonomy" id="449393"/>
    <lineage>
        <taxon>unclassified sequences</taxon>
        <taxon>metagenomes</taxon>
        <taxon>ecological metagenomes</taxon>
    </lineage>
</organism>
<dbReference type="InterPro" id="IPR023485">
    <property type="entry name" value="Ptyr_pPase"/>
</dbReference>
<gene>
    <name evidence="6" type="ORF">UFOPK3402_00968</name>
</gene>
<evidence type="ECO:0000256" key="2">
    <source>
        <dbReference type="ARBA" id="ARBA00013064"/>
    </source>
</evidence>
<evidence type="ECO:0000256" key="1">
    <source>
        <dbReference type="ARBA" id="ARBA00011063"/>
    </source>
</evidence>
<dbReference type="GO" id="GO:0004725">
    <property type="term" value="F:protein tyrosine phosphatase activity"/>
    <property type="evidence" value="ECO:0007669"/>
    <property type="project" value="UniProtKB-EC"/>
</dbReference>